<dbReference type="AlphaFoldDB" id="A0AAT9HKK5"/>
<dbReference type="InterPro" id="IPR011990">
    <property type="entry name" value="TPR-like_helical_dom_sf"/>
</dbReference>
<reference evidence="2" key="1">
    <citation type="submission" date="2024-06" db="EMBL/GenBank/DDBJ databases">
        <authorList>
            <consortium name="consrtm"/>
            <person name="Uemura M."/>
            <person name="Terahara T."/>
        </authorList>
    </citation>
    <scope>NUCLEOTIDE SEQUENCE</scope>
    <source>
        <strain evidence="2">KM77-8</strain>
    </source>
</reference>
<evidence type="ECO:0000256" key="1">
    <source>
        <dbReference type="SAM" id="MobiDB-lite"/>
    </source>
</evidence>
<proteinExistence type="predicted"/>
<name>A0AAT9HKK5_9ACTN</name>
<feature type="compositionally biased region" description="Low complexity" evidence="1">
    <location>
        <begin position="90"/>
        <end position="119"/>
    </location>
</feature>
<sequence length="119" mass="13017">MAGACLHLGRPDEALRHLTRSAELDLRHGVRFDAFCTYSSAARLSLDLGRVEDCIALLDSLLAEPDVTTGELDDRLIAQLRLTRARALHTGRTSRPPRRSSSPSRPSRPAGTTTREATP</sequence>
<gene>
    <name evidence="2" type="ORF">SHKM778_43380</name>
</gene>
<dbReference type="EMBL" id="AP035768">
    <property type="protein sequence ID" value="BFO17950.1"/>
    <property type="molecule type" value="Genomic_DNA"/>
</dbReference>
<reference evidence="2" key="2">
    <citation type="submission" date="2024-07" db="EMBL/GenBank/DDBJ databases">
        <title>Streptomyces haneummycinica sp. nov., a new antibiotic-producing actinobacterium isolated from marine sediment.</title>
        <authorList>
            <person name="Uemura M."/>
            <person name="Hamada M."/>
            <person name="Hirano S."/>
            <person name="Kobayashi K."/>
            <person name="Ohshiro T."/>
            <person name="Kobayashi T."/>
            <person name="Terahara T."/>
        </authorList>
    </citation>
    <scope>NUCLEOTIDE SEQUENCE</scope>
    <source>
        <strain evidence="2">KM77-8</strain>
    </source>
</reference>
<accession>A0AAT9HKK5</accession>
<dbReference type="SUPFAM" id="SSF48452">
    <property type="entry name" value="TPR-like"/>
    <property type="match status" value="1"/>
</dbReference>
<evidence type="ECO:0000313" key="2">
    <source>
        <dbReference type="EMBL" id="BFO17950.1"/>
    </source>
</evidence>
<organism evidence="2">
    <name type="scientific">Streptomyces haneummycinicus</name>
    <dbReference type="NCBI Taxonomy" id="3074435"/>
    <lineage>
        <taxon>Bacteria</taxon>
        <taxon>Bacillati</taxon>
        <taxon>Actinomycetota</taxon>
        <taxon>Actinomycetes</taxon>
        <taxon>Kitasatosporales</taxon>
        <taxon>Streptomycetaceae</taxon>
        <taxon>Streptomyces</taxon>
    </lineage>
</organism>
<protein>
    <recommendedName>
        <fullName evidence="3">Tetratricopeptide repeat protein</fullName>
    </recommendedName>
</protein>
<feature type="region of interest" description="Disordered" evidence="1">
    <location>
        <begin position="86"/>
        <end position="119"/>
    </location>
</feature>
<evidence type="ECO:0008006" key="3">
    <source>
        <dbReference type="Google" id="ProtNLM"/>
    </source>
</evidence>